<dbReference type="Proteomes" id="UP000595858">
    <property type="component" value="Chromosome"/>
</dbReference>
<sequence length="178" mass="19447">MPTSGKASTPSKPTPIQRTPIRHKEMTMKLTDTQTLILNTAIQSSDGRLSWFPDNLKGGARDKVLGSLLRQGLIQIDGKTHRVTDLAYETLGLAVPTASIEPIKAAPRTRGNTKQAQIIAMLQRPEGATISQIVEATGWQPHTVRGTFAGAFKKKLGLTLISSKDDHGQRVYRIDHTD</sequence>
<protein>
    <recommendedName>
        <fullName evidence="4">DUF3489 domain-containing protein</fullName>
    </recommendedName>
</protein>
<dbReference type="AlphaFoldDB" id="A0AAU9C926"/>
<gene>
    <name evidence="2" type="ORF">OIPHN260_05250</name>
</gene>
<proteinExistence type="predicted"/>
<feature type="region of interest" description="Disordered" evidence="1">
    <location>
        <begin position="1"/>
        <end position="21"/>
    </location>
</feature>
<dbReference type="Pfam" id="PF11994">
    <property type="entry name" value="DUF3489"/>
    <property type="match status" value="1"/>
</dbReference>
<name>A0AAU9C926_9ENTR</name>
<dbReference type="EMBL" id="AP023447">
    <property type="protein sequence ID" value="BCL41023.1"/>
    <property type="molecule type" value="Genomic_DNA"/>
</dbReference>
<evidence type="ECO:0000256" key="1">
    <source>
        <dbReference type="SAM" id="MobiDB-lite"/>
    </source>
</evidence>
<organism evidence="2 3">
    <name type="scientific">Enterobacter roggenkampii</name>
    <dbReference type="NCBI Taxonomy" id="1812935"/>
    <lineage>
        <taxon>Bacteria</taxon>
        <taxon>Pseudomonadati</taxon>
        <taxon>Pseudomonadota</taxon>
        <taxon>Gammaproteobacteria</taxon>
        <taxon>Enterobacterales</taxon>
        <taxon>Enterobacteriaceae</taxon>
        <taxon>Enterobacter</taxon>
        <taxon>Enterobacter cloacae complex</taxon>
    </lineage>
</organism>
<accession>A0AAU9C926</accession>
<reference evidence="2" key="1">
    <citation type="journal article" date="2020" name="J Glob Antimicrob Resist">
        <title>Genomic characterization of clinical Enterobacter roggenkampii co-harboring blaIMP-1- and blaGES-5-encoding IncP6 and mcr-9-encoding IncHI2 plasmids isolated in Japan.</title>
        <authorList>
            <person name="Umeda K."/>
            <person name="Nakamura H."/>
            <person name="Fukuda A."/>
            <person name="Matsumoto Y."/>
            <person name="Motooka D."/>
            <person name="Nakamura S."/>
            <person name="Yasui Y."/>
            <person name="Yoshida H."/>
            <person name="Kawahara R."/>
        </authorList>
    </citation>
    <scope>NUCLEOTIDE SEQUENCE</scope>
    <source>
        <strain evidence="2">OIPH-N260</strain>
    </source>
</reference>
<evidence type="ECO:0000313" key="3">
    <source>
        <dbReference type="Proteomes" id="UP000595858"/>
    </source>
</evidence>
<dbReference type="InterPro" id="IPR021880">
    <property type="entry name" value="DUF3489"/>
</dbReference>
<evidence type="ECO:0000313" key="2">
    <source>
        <dbReference type="EMBL" id="BCL41023.1"/>
    </source>
</evidence>
<evidence type="ECO:0008006" key="4">
    <source>
        <dbReference type="Google" id="ProtNLM"/>
    </source>
</evidence>
<feature type="compositionally biased region" description="Polar residues" evidence="1">
    <location>
        <begin position="1"/>
        <end position="17"/>
    </location>
</feature>